<evidence type="ECO:0000313" key="3">
    <source>
        <dbReference type="Proteomes" id="UP000176634"/>
    </source>
</evidence>
<proteinExistence type="predicted"/>
<dbReference type="EMBL" id="MFRA01000001">
    <property type="protein sequence ID" value="OGH93279.1"/>
    <property type="molecule type" value="Genomic_DNA"/>
</dbReference>
<comment type="caution">
    <text evidence="2">The sequence shown here is derived from an EMBL/GenBank/DDBJ whole genome shotgun (WGS) entry which is preliminary data.</text>
</comment>
<reference evidence="2 3" key="1">
    <citation type="journal article" date="2016" name="Nat. Commun.">
        <title>Thousands of microbial genomes shed light on interconnected biogeochemical processes in an aquifer system.</title>
        <authorList>
            <person name="Anantharaman K."/>
            <person name="Brown C.T."/>
            <person name="Hug L.A."/>
            <person name="Sharon I."/>
            <person name="Castelle C.J."/>
            <person name="Probst A.J."/>
            <person name="Thomas B.C."/>
            <person name="Singh A."/>
            <person name="Wilkins M.J."/>
            <person name="Karaoz U."/>
            <person name="Brodie E.L."/>
            <person name="Williams K.H."/>
            <person name="Hubbard S.S."/>
            <person name="Banfield J.F."/>
        </authorList>
    </citation>
    <scope>NUCLEOTIDE SEQUENCE [LARGE SCALE GENOMIC DNA]</scope>
</reference>
<evidence type="ECO:0000313" key="2">
    <source>
        <dbReference type="EMBL" id="OGH93279.1"/>
    </source>
</evidence>
<evidence type="ECO:0000256" key="1">
    <source>
        <dbReference type="SAM" id="MobiDB-lite"/>
    </source>
</evidence>
<protein>
    <submittedName>
        <fullName evidence="2">Uncharacterized protein</fullName>
    </submittedName>
</protein>
<sequence length="167" mass="16963">MSLVEPSLLLSGVAGVQVDVAPRVVRVDRVAGLVLLGLEAELDVGRQAADDRVDLLVGLGAGDAAEASAELEVLDLLDRGLELLLADALGSRGAHGLLLVGVVRLRDEAGVGVGRADAEVEQGDEADGQGDGDDGDAGHGTLLGNGFVTLTACRRTKVCFCAGEVKV</sequence>
<organism evidence="2 3">
    <name type="scientific">Candidatus Magasanikbacteria bacterium RIFOXYD1_FULL_40_23</name>
    <dbReference type="NCBI Taxonomy" id="1798705"/>
    <lineage>
        <taxon>Bacteria</taxon>
        <taxon>Candidatus Magasanikiibacteriota</taxon>
    </lineage>
</organism>
<dbReference type="Proteomes" id="UP000176634">
    <property type="component" value="Unassembled WGS sequence"/>
</dbReference>
<feature type="compositionally biased region" description="Acidic residues" evidence="1">
    <location>
        <begin position="119"/>
        <end position="135"/>
    </location>
</feature>
<name>A0A1F6PAT7_9BACT</name>
<gene>
    <name evidence="2" type="ORF">A2563_01590</name>
</gene>
<dbReference type="AlphaFoldDB" id="A0A1F6PAT7"/>
<accession>A0A1F6PAT7</accession>
<feature type="region of interest" description="Disordered" evidence="1">
    <location>
        <begin position="115"/>
        <end position="136"/>
    </location>
</feature>